<sequence>MTTTITSVDLVHTSIEAANGDYRQTRLYYMASDAVICPTCRRGFGQECQSTGGGNFTLVPTHKARRTRIADWSTEQRHTYGELVFQYRRSPWDAPAELVAEAEAAAKPIPAKDAKQPTPRGVRLSEKQAEEIERAAESGGKTWASTAHFHGDHQERQTVLSLVAKGIFSEGALSGDGYSRDYSLTDYGWQVYRQHRLVIRRLTCAQVDALIAQQQSTVRKAA</sequence>
<gene>
    <name evidence="1" type="ORF">BDK92_7092</name>
</gene>
<accession>A0A495JUH0</accession>
<dbReference type="RefSeq" id="WP_121160608.1">
    <property type="nucleotide sequence ID" value="NZ_RBKT01000001.1"/>
</dbReference>
<name>A0A495JUH0_9ACTN</name>
<evidence type="ECO:0000313" key="1">
    <source>
        <dbReference type="EMBL" id="RKR92650.1"/>
    </source>
</evidence>
<keyword evidence="2" id="KW-1185">Reference proteome</keyword>
<reference evidence="1 2" key="1">
    <citation type="submission" date="2018-10" db="EMBL/GenBank/DDBJ databases">
        <title>Sequencing the genomes of 1000 actinobacteria strains.</title>
        <authorList>
            <person name="Klenk H.-P."/>
        </authorList>
    </citation>
    <scope>NUCLEOTIDE SEQUENCE [LARGE SCALE GENOMIC DNA]</scope>
    <source>
        <strain evidence="1 2">DSM 45175</strain>
    </source>
</reference>
<proteinExistence type="predicted"/>
<protein>
    <submittedName>
        <fullName evidence="1">Uncharacterized protein</fullName>
    </submittedName>
</protein>
<comment type="caution">
    <text evidence="1">The sequence shown here is derived from an EMBL/GenBank/DDBJ whole genome shotgun (WGS) entry which is preliminary data.</text>
</comment>
<dbReference type="OrthoDB" id="3367255at2"/>
<dbReference type="AlphaFoldDB" id="A0A495JUH0"/>
<dbReference type="EMBL" id="RBKT01000001">
    <property type="protein sequence ID" value="RKR92650.1"/>
    <property type="molecule type" value="Genomic_DNA"/>
</dbReference>
<evidence type="ECO:0000313" key="2">
    <source>
        <dbReference type="Proteomes" id="UP000277671"/>
    </source>
</evidence>
<organism evidence="1 2">
    <name type="scientific">Micromonospora pisi</name>
    <dbReference type="NCBI Taxonomy" id="589240"/>
    <lineage>
        <taxon>Bacteria</taxon>
        <taxon>Bacillati</taxon>
        <taxon>Actinomycetota</taxon>
        <taxon>Actinomycetes</taxon>
        <taxon>Micromonosporales</taxon>
        <taxon>Micromonosporaceae</taxon>
        <taxon>Micromonospora</taxon>
    </lineage>
</organism>
<dbReference type="Proteomes" id="UP000277671">
    <property type="component" value="Unassembled WGS sequence"/>
</dbReference>